<comment type="caution">
    <text evidence="8">The sequence shown here is derived from an EMBL/GenBank/DDBJ whole genome shotgun (WGS) entry which is preliminary data.</text>
</comment>
<keyword evidence="5" id="KW-0067">ATP-binding</keyword>
<evidence type="ECO:0000256" key="6">
    <source>
        <dbReference type="ARBA" id="ARBA00039970"/>
    </source>
</evidence>
<evidence type="ECO:0000256" key="5">
    <source>
        <dbReference type="ARBA" id="ARBA00022840"/>
    </source>
</evidence>
<evidence type="ECO:0000313" key="9">
    <source>
        <dbReference type="Proteomes" id="UP000566663"/>
    </source>
</evidence>
<dbReference type="Pfam" id="PF02562">
    <property type="entry name" value="PhoH"/>
    <property type="match status" value="1"/>
</dbReference>
<dbReference type="Proteomes" id="UP000566663">
    <property type="component" value="Unassembled WGS sequence"/>
</dbReference>
<evidence type="ECO:0000256" key="3">
    <source>
        <dbReference type="ARBA" id="ARBA00022490"/>
    </source>
</evidence>
<keyword evidence="3" id="KW-0963">Cytoplasm</keyword>
<comment type="subcellular location">
    <subcellularLocation>
        <location evidence="1">Cytoplasm</location>
    </subcellularLocation>
</comment>
<evidence type="ECO:0000256" key="2">
    <source>
        <dbReference type="ARBA" id="ARBA00010393"/>
    </source>
</evidence>
<dbReference type="GO" id="GO:0005829">
    <property type="term" value="C:cytosol"/>
    <property type="evidence" value="ECO:0007669"/>
    <property type="project" value="TreeGrafter"/>
</dbReference>
<dbReference type="AlphaFoldDB" id="A0A7W8HZB6"/>
<dbReference type="SUPFAM" id="SSF52540">
    <property type="entry name" value="P-loop containing nucleoside triphosphate hydrolases"/>
    <property type="match status" value="1"/>
</dbReference>
<dbReference type="InterPro" id="IPR003714">
    <property type="entry name" value="PhoH"/>
</dbReference>
<dbReference type="FunFam" id="3.40.50.300:FF:000013">
    <property type="entry name" value="PhoH family ATPase"/>
    <property type="match status" value="1"/>
</dbReference>
<feature type="domain" description="PhoH-like protein" evidence="7">
    <location>
        <begin position="58"/>
        <end position="256"/>
    </location>
</feature>
<reference evidence="8 9" key="1">
    <citation type="submission" date="2020-08" db="EMBL/GenBank/DDBJ databases">
        <title>Genomic Encyclopedia of Type Strains, Phase IV (KMG-IV): sequencing the most valuable type-strain genomes for metagenomic binning, comparative biology and taxonomic classification.</title>
        <authorList>
            <person name="Goeker M."/>
        </authorList>
    </citation>
    <scope>NUCLEOTIDE SEQUENCE [LARGE SCALE GENOMIC DNA]</scope>
    <source>
        <strain evidence="8 9">DSM 25335</strain>
    </source>
</reference>
<sequence>MTKRAAIKRQTREMSREHGILDSRQFMEDAKVRRLPTHAGWSPYPSNDDRDQAYLKTLKPKSDGQAELMTAIDHHNMILALGPAGTGKTYLAVAKAVEALEAGKVGRIVLSRPAVEAGESIGFLPGDMEDKLAPYLRPLYDALSDRLSMKRVKALMAEGLIEIAPIGYMRGRTLNNAFIVVDEAQNCTYVQLKMLLTRLGWHSTMVVTGDPQQSDLLPGISGLSDIAERLAPVPDIAVVKLAERDIVRHPLVASMIGVL</sequence>
<dbReference type="InterPro" id="IPR027417">
    <property type="entry name" value="P-loop_NTPase"/>
</dbReference>
<evidence type="ECO:0000256" key="4">
    <source>
        <dbReference type="ARBA" id="ARBA00022741"/>
    </source>
</evidence>
<name>A0A7W8HZB6_9CAUL</name>
<dbReference type="PANTHER" id="PTHR30473">
    <property type="entry name" value="PROTEIN PHOH"/>
    <property type="match status" value="1"/>
</dbReference>
<comment type="similarity">
    <text evidence="2">Belongs to the PhoH family.</text>
</comment>
<dbReference type="EMBL" id="JACHFZ010000004">
    <property type="protein sequence ID" value="MBB5292449.1"/>
    <property type="molecule type" value="Genomic_DNA"/>
</dbReference>
<protein>
    <recommendedName>
        <fullName evidence="6">PhoH-like protein</fullName>
    </recommendedName>
</protein>
<accession>A0A7W8HZB6</accession>
<dbReference type="InterPro" id="IPR051451">
    <property type="entry name" value="PhoH2-like"/>
</dbReference>
<evidence type="ECO:0000259" key="7">
    <source>
        <dbReference type="Pfam" id="PF02562"/>
    </source>
</evidence>
<keyword evidence="9" id="KW-1185">Reference proteome</keyword>
<proteinExistence type="inferred from homology"/>
<organism evidence="8 9">
    <name type="scientific">Brevundimonas basaltis</name>
    <dbReference type="NCBI Taxonomy" id="472166"/>
    <lineage>
        <taxon>Bacteria</taxon>
        <taxon>Pseudomonadati</taxon>
        <taxon>Pseudomonadota</taxon>
        <taxon>Alphaproteobacteria</taxon>
        <taxon>Caulobacterales</taxon>
        <taxon>Caulobacteraceae</taxon>
        <taxon>Brevundimonas</taxon>
    </lineage>
</organism>
<dbReference type="GO" id="GO:0005524">
    <property type="term" value="F:ATP binding"/>
    <property type="evidence" value="ECO:0007669"/>
    <property type="project" value="UniProtKB-KW"/>
</dbReference>
<dbReference type="Gene3D" id="3.40.50.300">
    <property type="entry name" value="P-loop containing nucleotide triphosphate hydrolases"/>
    <property type="match status" value="1"/>
</dbReference>
<evidence type="ECO:0000256" key="1">
    <source>
        <dbReference type="ARBA" id="ARBA00004496"/>
    </source>
</evidence>
<evidence type="ECO:0000313" key="8">
    <source>
        <dbReference type="EMBL" id="MBB5292449.1"/>
    </source>
</evidence>
<gene>
    <name evidence="8" type="ORF">HNQ67_001973</name>
</gene>
<dbReference type="PANTHER" id="PTHR30473:SF1">
    <property type="entry name" value="PHOH-LIKE PROTEIN"/>
    <property type="match status" value="1"/>
</dbReference>
<keyword evidence="4" id="KW-0547">Nucleotide-binding</keyword>